<evidence type="ECO:0000313" key="3">
    <source>
        <dbReference type="Proteomes" id="UP001432011"/>
    </source>
</evidence>
<feature type="region of interest" description="Disordered" evidence="1">
    <location>
        <begin position="1"/>
        <end position="24"/>
    </location>
</feature>
<name>A0ABZ1SP51_9ACTN</name>
<keyword evidence="3" id="KW-1185">Reference proteome</keyword>
<dbReference type="Proteomes" id="UP001432011">
    <property type="component" value="Chromosome"/>
</dbReference>
<organism evidence="2 3">
    <name type="scientific">Microbispora hainanensis</name>
    <dbReference type="NCBI Taxonomy" id="568844"/>
    <lineage>
        <taxon>Bacteria</taxon>
        <taxon>Bacillati</taxon>
        <taxon>Actinomycetota</taxon>
        <taxon>Actinomycetes</taxon>
        <taxon>Streptosporangiales</taxon>
        <taxon>Streptosporangiaceae</taxon>
        <taxon>Microbispora</taxon>
    </lineage>
</organism>
<reference evidence="2" key="1">
    <citation type="submission" date="2022-10" db="EMBL/GenBank/DDBJ databases">
        <title>The complete genomes of actinobacterial strains from the NBC collection.</title>
        <authorList>
            <person name="Joergensen T.S."/>
            <person name="Alvarez Arevalo M."/>
            <person name="Sterndorff E.B."/>
            <person name="Faurdal D."/>
            <person name="Vuksanovic O."/>
            <person name="Mourched A.-S."/>
            <person name="Charusanti P."/>
            <person name="Shaw S."/>
            <person name="Blin K."/>
            <person name="Weber T."/>
        </authorList>
    </citation>
    <scope>NUCLEOTIDE SEQUENCE</scope>
    <source>
        <strain evidence="2">NBC_00254</strain>
    </source>
</reference>
<sequence>MDADQPGQGMEMDHSSMKESGQAIYSQGGELLDEIAPLQKELAALLPYFGSDEAARLFRRGAEGKPGFESALESMTEALTNMSKSYEAIGSSVRQMSTNVKAADYASMADKNAAIRKLVEYSERTDDISTPTTSVKLD</sequence>
<evidence type="ECO:0000313" key="2">
    <source>
        <dbReference type="EMBL" id="WUP73550.1"/>
    </source>
</evidence>
<evidence type="ECO:0000256" key="1">
    <source>
        <dbReference type="SAM" id="MobiDB-lite"/>
    </source>
</evidence>
<accession>A0ABZ1SP51</accession>
<dbReference type="RefSeq" id="WP_147943841.1">
    <property type="nucleotide sequence ID" value="NZ_CP108085.1"/>
</dbReference>
<evidence type="ECO:0008006" key="4">
    <source>
        <dbReference type="Google" id="ProtNLM"/>
    </source>
</evidence>
<dbReference type="EMBL" id="CP108085">
    <property type="protein sequence ID" value="WUP73550.1"/>
    <property type="molecule type" value="Genomic_DNA"/>
</dbReference>
<protein>
    <recommendedName>
        <fullName evidence="4">ESX-1 secretion-associated protein</fullName>
    </recommendedName>
</protein>
<proteinExistence type="predicted"/>
<gene>
    <name evidence="2" type="ORF">OG913_29740</name>
</gene>